<dbReference type="OrthoDB" id="6107647at2759"/>
<accession>A0A2T7PZG9</accession>
<feature type="compositionally biased region" description="Low complexity" evidence="1">
    <location>
        <begin position="198"/>
        <end position="212"/>
    </location>
</feature>
<dbReference type="EMBL" id="PZQS01000001">
    <property type="protein sequence ID" value="PVD38787.1"/>
    <property type="molecule type" value="Genomic_DNA"/>
</dbReference>
<evidence type="ECO:0000256" key="1">
    <source>
        <dbReference type="SAM" id="MobiDB-lite"/>
    </source>
</evidence>
<organism evidence="2 3">
    <name type="scientific">Pomacea canaliculata</name>
    <name type="common">Golden apple snail</name>
    <dbReference type="NCBI Taxonomy" id="400727"/>
    <lineage>
        <taxon>Eukaryota</taxon>
        <taxon>Metazoa</taxon>
        <taxon>Spiralia</taxon>
        <taxon>Lophotrochozoa</taxon>
        <taxon>Mollusca</taxon>
        <taxon>Gastropoda</taxon>
        <taxon>Caenogastropoda</taxon>
        <taxon>Architaenioglossa</taxon>
        <taxon>Ampullarioidea</taxon>
        <taxon>Ampullariidae</taxon>
        <taxon>Pomacea</taxon>
    </lineage>
</organism>
<keyword evidence="3" id="KW-1185">Reference proteome</keyword>
<dbReference type="OMA" id="THVYRRD"/>
<feature type="compositionally biased region" description="Basic and acidic residues" evidence="1">
    <location>
        <begin position="216"/>
        <end position="226"/>
    </location>
</feature>
<proteinExistence type="predicted"/>
<reference evidence="2 3" key="1">
    <citation type="submission" date="2018-04" db="EMBL/GenBank/DDBJ databases">
        <title>The genome of golden apple snail Pomacea canaliculata provides insight into stress tolerance and invasive adaptation.</title>
        <authorList>
            <person name="Liu C."/>
            <person name="Liu B."/>
            <person name="Ren Y."/>
            <person name="Zhang Y."/>
            <person name="Wang H."/>
            <person name="Li S."/>
            <person name="Jiang F."/>
            <person name="Yin L."/>
            <person name="Zhang G."/>
            <person name="Qian W."/>
            <person name="Fan W."/>
        </authorList>
    </citation>
    <scope>NUCLEOTIDE SEQUENCE [LARGE SCALE GENOMIC DNA]</scope>
    <source>
        <strain evidence="2">SZHN2017</strain>
        <tissue evidence="2">Muscle</tissue>
    </source>
</reference>
<gene>
    <name evidence="2" type="ORF">C0Q70_01410</name>
</gene>
<evidence type="ECO:0000313" key="2">
    <source>
        <dbReference type="EMBL" id="PVD38787.1"/>
    </source>
</evidence>
<dbReference type="Proteomes" id="UP000245119">
    <property type="component" value="Linkage Group LG1"/>
</dbReference>
<dbReference type="AlphaFoldDB" id="A0A2T7PZG9"/>
<name>A0A2T7PZG9_POMCA</name>
<evidence type="ECO:0000313" key="3">
    <source>
        <dbReference type="Proteomes" id="UP000245119"/>
    </source>
</evidence>
<protein>
    <submittedName>
        <fullName evidence="2">Uncharacterized protein</fullName>
    </submittedName>
</protein>
<feature type="compositionally biased region" description="Polar residues" evidence="1">
    <location>
        <begin position="171"/>
        <end position="185"/>
    </location>
</feature>
<feature type="region of interest" description="Disordered" evidence="1">
    <location>
        <begin position="155"/>
        <end position="233"/>
    </location>
</feature>
<sequence length="312" mass="34247">MGKGNTLSVIYHSVPPRPLNYTFSDMLQTSEGGRPRGGSRSVVVSSNAPEEYVERFKSRPTTRPAIIDFSGATVKLFKGKGARLLLGNGFPPKKIAQSAATKFGKNCCTRTFQLEVCVRVNLQNARLSPLNDRVSKQQPSFSELDNMTTTALHMAPLSNKSPIGKGRELSTQKAPYHASLTSKPSKTPELTRFHGVWSSASSTKSSGKSATSRSRRPMEPDPRQRPDFSSGNKFVAGDVNVAPYVEQPFPPEVLSQTDDFDDLSELPPPKKIVPRRELPWVFRFKVKKEMNALSRIMASKPSVVSTLAGPVV</sequence>
<comment type="caution">
    <text evidence="2">The sequence shown here is derived from an EMBL/GenBank/DDBJ whole genome shotgun (WGS) entry which is preliminary data.</text>
</comment>